<dbReference type="Proteomes" id="UP000824123">
    <property type="component" value="Unassembled WGS sequence"/>
</dbReference>
<gene>
    <name evidence="4" type="ORF">IAC59_06335</name>
</gene>
<dbReference type="AlphaFoldDB" id="A0A9D1LRS3"/>
<dbReference type="PANTHER" id="PTHR11014">
    <property type="entry name" value="PEPTIDASE M20 FAMILY MEMBER"/>
    <property type="match status" value="1"/>
</dbReference>
<dbReference type="SUPFAM" id="SSF55031">
    <property type="entry name" value="Bacterial exopeptidase dimerisation domain"/>
    <property type="match status" value="1"/>
</dbReference>
<evidence type="ECO:0000256" key="2">
    <source>
        <dbReference type="PIRSR" id="PIRSR005962-1"/>
    </source>
</evidence>
<proteinExistence type="predicted"/>
<dbReference type="CDD" id="cd03886">
    <property type="entry name" value="M20_Acy1"/>
    <property type="match status" value="1"/>
</dbReference>
<dbReference type="InterPro" id="IPR036264">
    <property type="entry name" value="Bact_exopeptidase_dim_dom"/>
</dbReference>
<sequence>MIDDELRARAQALSSHLSALRRRIHMYPELGEQEFQTQKLIIEELDALGIEHIEYPNYTAVVGLIRGGMPGRTVGLRADIDALPLDEAPGREYGSRNPGCMHACGHDAHTTILLGAAKLLNDMRAQLRGNVKLLFQPAEETVGGAERMIELGCMENPHVDYVLGLHVMSYMPVGDVETRYGALNGASDDVEITVRGRKAHGASPHLGSDAIAIAAQLITALQQLVSRRTSPLDSAVLSIGQISGGSAPNIICDEVHMEGTLRTIDPDTRERLKQELCTLSEGLARALGGEAECVLHPSYCALINDDAAVDRTLKVLRAALGAEHVHMKPAPSLGVEDFSYFCNAVPGAFYHIGMAPDAQSAPTWPPIHTSEMDIDERVLPLGAELQARLVLDYLNDAE</sequence>
<feature type="binding site" evidence="2">
    <location>
        <position position="166"/>
    </location>
    <ligand>
        <name>Mn(2+)</name>
        <dbReference type="ChEBI" id="CHEBI:29035"/>
        <label>2</label>
    </ligand>
</feature>
<evidence type="ECO:0000259" key="3">
    <source>
        <dbReference type="Pfam" id="PF07687"/>
    </source>
</evidence>
<dbReference type="PANTHER" id="PTHR11014:SF63">
    <property type="entry name" value="METALLOPEPTIDASE, PUTATIVE (AFU_ORTHOLOGUE AFUA_6G09600)-RELATED"/>
    <property type="match status" value="1"/>
</dbReference>
<feature type="binding site" evidence="2">
    <location>
        <position position="106"/>
    </location>
    <ligand>
        <name>Mn(2+)</name>
        <dbReference type="ChEBI" id="CHEBI:29035"/>
        <label>2</label>
    </ligand>
</feature>
<dbReference type="InterPro" id="IPR002933">
    <property type="entry name" value="Peptidase_M20"/>
</dbReference>
<dbReference type="InterPro" id="IPR011650">
    <property type="entry name" value="Peptidase_M20_dimer"/>
</dbReference>
<keyword evidence="2" id="KW-0479">Metal-binding</keyword>
<dbReference type="InterPro" id="IPR017439">
    <property type="entry name" value="Amidohydrolase"/>
</dbReference>
<feature type="binding site" evidence="2">
    <location>
        <position position="104"/>
    </location>
    <ligand>
        <name>Mn(2+)</name>
        <dbReference type="ChEBI" id="CHEBI:29035"/>
        <label>2</label>
    </ligand>
</feature>
<keyword evidence="1" id="KW-0378">Hydrolase</keyword>
<feature type="binding site" evidence="2">
    <location>
        <position position="368"/>
    </location>
    <ligand>
        <name>Mn(2+)</name>
        <dbReference type="ChEBI" id="CHEBI:29035"/>
        <label>2</label>
    </ligand>
</feature>
<evidence type="ECO:0000313" key="5">
    <source>
        <dbReference type="Proteomes" id="UP000824123"/>
    </source>
</evidence>
<feature type="domain" description="Peptidase M20 dimerisation" evidence="3">
    <location>
        <begin position="189"/>
        <end position="276"/>
    </location>
</feature>
<dbReference type="GO" id="GO:0050118">
    <property type="term" value="F:N-acetyldiaminopimelate deacetylase activity"/>
    <property type="evidence" value="ECO:0007669"/>
    <property type="project" value="UniProtKB-ARBA"/>
</dbReference>
<dbReference type="FunFam" id="3.30.70.360:FF:000001">
    <property type="entry name" value="N-acetyldiaminopimelate deacetylase"/>
    <property type="match status" value="1"/>
</dbReference>
<dbReference type="Pfam" id="PF07687">
    <property type="entry name" value="M20_dimer"/>
    <property type="match status" value="1"/>
</dbReference>
<evidence type="ECO:0000256" key="1">
    <source>
        <dbReference type="ARBA" id="ARBA00022801"/>
    </source>
</evidence>
<dbReference type="GO" id="GO:0019877">
    <property type="term" value="P:diaminopimelate biosynthetic process"/>
    <property type="evidence" value="ECO:0007669"/>
    <property type="project" value="UniProtKB-ARBA"/>
</dbReference>
<protein>
    <submittedName>
        <fullName evidence="4">Amidohydrolase</fullName>
    </submittedName>
</protein>
<dbReference type="Gene3D" id="3.30.70.360">
    <property type="match status" value="1"/>
</dbReference>
<keyword evidence="2" id="KW-0464">Manganese</keyword>
<name>A0A9D1LRS3_9FIRM</name>
<dbReference type="Pfam" id="PF01546">
    <property type="entry name" value="Peptidase_M20"/>
    <property type="match status" value="1"/>
</dbReference>
<dbReference type="SUPFAM" id="SSF53187">
    <property type="entry name" value="Zn-dependent exopeptidases"/>
    <property type="match status" value="1"/>
</dbReference>
<evidence type="ECO:0000313" key="4">
    <source>
        <dbReference type="EMBL" id="HIU46859.1"/>
    </source>
</evidence>
<reference evidence="4" key="2">
    <citation type="journal article" date="2021" name="PeerJ">
        <title>Extensive microbial diversity within the chicken gut microbiome revealed by metagenomics and culture.</title>
        <authorList>
            <person name="Gilroy R."/>
            <person name="Ravi A."/>
            <person name="Getino M."/>
            <person name="Pursley I."/>
            <person name="Horton D.L."/>
            <person name="Alikhan N.F."/>
            <person name="Baker D."/>
            <person name="Gharbi K."/>
            <person name="Hall N."/>
            <person name="Watson M."/>
            <person name="Adriaenssens E.M."/>
            <person name="Foster-Nyarko E."/>
            <person name="Jarju S."/>
            <person name="Secka A."/>
            <person name="Antonio M."/>
            <person name="Oren A."/>
            <person name="Chaudhuri R.R."/>
            <person name="La Ragione R."/>
            <person name="Hildebrand F."/>
            <person name="Pallen M.J."/>
        </authorList>
    </citation>
    <scope>NUCLEOTIDE SEQUENCE</scope>
    <source>
        <strain evidence="4">ChiSxjej2B14-8506</strain>
    </source>
</reference>
<dbReference type="GO" id="GO:0046872">
    <property type="term" value="F:metal ion binding"/>
    <property type="evidence" value="ECO:0007669"/>
    <property type="project" value="UniProtKB-KW"/>
</dbReference>
<dbReference type="EMBL" id="DVNK01000039">
    <property type="protein sequence ID" value="HIU46859.1"/>
    <property type="molecule type" value="Genomic_DNA"/>
</dbReference>
<comment type="caution">
    <text evidence="4">The sequence shown here is derived from an EMBL/GenBank/DDBJ whole genome shotgun (WGS) entry which is preliminary data.</text>
</comment>
<reference evidence="4" key="1">
    <citation type="submission" date="2020-10" db="EMBL/GenBank/DDBJ databases">
        <authorList>
            <person name="Gilroy R."/>
        </authorList>
    </citation>
    <scope>NUCLEOTIDE SEQUENCE</scope>
    <source>
        <strain evidence="4">ChiSxjej2B14-8506</strain>
    </source>
</reference>
<dbReference type="PIRSF" id="PIRSF005962">
    <property type="entry name" value="Pept_M20D_amidohydro"/>
    <property type="match status" value="1"/>
</dbReference>
<accession>A0A9D1LRS3</accession>
<comment type="cofactor">
    <cofactor evidence="2">
        <name>Mn(2+)</name>
        <dbReference type="ChEBI" id="CHEBI:29035"/>
    </cofactor>
    <text evidence="2">The Mn(2+) ion enhances activity.</text>
</comment>
<dbReference type="Gene3D" id="3.40.630.10">
    <property type="entry name" value="Zn peptidases"/>
    <property type="match status" value="1"/>
</dbReference>
<feature type="binding site" evidence="2">
    <location>
        <position position="140"/>
    </location>
    <ligand>
        <name>Mn(2+)</name>
        <dbReference type="ChEBI" id="CHEBI:29035"/>
        <label>2</label>
    </ligand>
</feature>
<dbReference type="NCBIfam" id="TIGR01891">
    <property type="entry name" value="amidohydrolases"/>
    <property type="match status" value="1"/>
</dbReference>
<organism evidence="4 5">
    <name type="scientific">Candidatus Fimadaptatus faecigallinarum</name>
    <dbReference type="NCBI Taxonomy" id="2840814"/>
    <lineage>
        <taxon>Bacteria</taxon>
        <taxon>Bacillati</taxon>
        <taxon>Bacillota</taxon>
        <taxon>Clostridia</taxon>
        <taxon>Eubacteriales</taxon>
        <taxon>Candidatus Fimadaptatus</taxon>
    </lineage>
</organism>